<evidence type="ECO:0000313" key="3">
    <source>
        <dbReference type="EMBL" id="MBR8535225.1"/>
    </source>
</evidence>
<evidence type="ECO:0000256" key="1">
    <source>
        <dbReference type="SAM" id="SignalP"/>
    </source>
</evidence>
<dbReference type="InterPro" id="IPR011047">
    <property type="entry name" value="Quinoprotein_ADH-like_sf"/>
</dbReference>
<name>A0A941F3P4_9BACT</name>
<proteinExistence type="predicted"/>
<sequence length="674" mass="73361">MNRFTLLLIAIITLGSSARAQRMAEQNAYLVHTFDGTLSSVQAYADGVMWLGNDGTNDVVGYSLDGTSFSTLESLEAGSSSMLNAWMGSNTAFFYGNKTSDGAGTDLRVNDNGTGRLLWDMSGGHDPAHPALTNVVRVNQGADGYRYYYIAQGTYVAPTGDEVILWESDGTDFGTFEVEKGLTNENPFDPNERISVKVTNGHTAGKLVSTVHNDKLHIVASAPGPLGNPSAIYYVDYNAGGSTLEFLADIENEVYAWTHLIGMGDYLYAISDDGAMVAIDHDGEKLSVNNGSLLSFASAQPLINDDKIYAISNANGLKKLAIISSPNEVELIHINAEAETDNVSNLLINGNKLFFWASHTGSNDYYLYMLRIDMADAQPVEVGFIYEGSELTSMEAIADGSLVYSYKSSYGSSSKITEGFGATAYMAVDDDNIEGAYTYSWDGDIVDIIAQGNKLFYFIQAEDKVTSEPFVKIYQLDHVPAEAIKPNPMPLTTFYRGNFIFNVTDAETGDPIENANVTIREKNLIIDELSASTNASGQAFYAWKPISYYHFTVSASGYETVEYDQWATIWIPDELYNNYGSRDLQLTPDASTAIGDNEITNLRLFPNPVNDVLQIQSDAAITSLTIYALTGTKVKQVSGTNLNTVDVSALSSGIYLLVLTDTDGKQSTTKITKK</sequence>
<organism evidence="3 4">
    <name type="scientific">Carboxylicivirga sediminis</name>
    <dbReference type="NCBI Taxonomy" id="2006564"/>
    <lineage>
        <taxon>Bacteria</taxon>
        <taxon>Pseudomonadati</taxon>
        <taxon>Bacteroidota</taxon>
        <taxon>Bacteroidia</taxon>
        <taxon>Marinilabiliales</taxon>
        <taxon>Marinilabiliaceae</taxon>
        <taxon>Carboxylicivirga</taxon>
    </lineage>
</organism>
<reference evidence="3" key="1">
    <citation type="journal article" date="2018" name="Int. J. Syst. Evol. Microbiol.">
        <title>Carboxylicivirga sediminis sp. nov., isolated from coastal sediment.</title>
        <authorList>
            <person name="Wang F.Q."/>
            <person name="Ren L.H."/>
            <person name="Zou R.J."/>
            <person name="Sun Y.Z."/>
            <person name="Liu X.J."/>
            <person name="Jiang F."/>
            <person name="Liu L.J."/>
        </authorList>
    </citation>
    <scope>NUCLEOTIDE SEQUENCE</scope>
    <source>
        <strain evidence="3">JR1</strain>
    </source>
</reference>
<evidence type="ECO:0000313" key="4">
    <source>
        <dbReference type="Proteomes" id="UP000679220"/>
    </source>
</evidence>
<reference evidence="3" key="2">
    <citation type="submission" date="2021-04" db="EMBL/GenBank/DDBJ databases">
        <authorList>
            <person name="Zhang T."/>
            <person name="Zhang Y."/>
            <person name="Lu D."/>
            <person name="Zuo D."/>
            <person name="Du Z."/>
        </authorList>
    </citation>
    <scope>NUCLEOTIDE SEQUENCE</scope>
    <source>
        <strain evidence="3">JR1</strain>
    </source>
</reference>
<evidence type="ECO:0000259" key="2">
    <source>
        <dbReference type="Pfam" id="PF18962"/>
    </source>
</evidence>
<dbReference type="Proteomes" id="UP000679220">
    <property type="component" value="Unassembled WGS sequence"/>
</dbReference>
<dbReference type="InterPro" id="IPR015943">
    <property type="entry name" value="WD40/YVTN_repeat-like_dom_sf"/>
</dbReference>
<dbReference type="NCBIfam" id="TIGR04183">
    <property type="entry name" value="Por_Secre_tail"/>
    <property type="match status" value="1"/>
</dbReference>
<keyword evidence="1" id="KW-0732">Signal</keyword>
<dbReference type="Gene3D" id="2.130.10.10">
    <property type="entry name" value="YVTN repeat-like/Quinoprotein amine dehydrogenase"/>
    <property type="match status" value="1"/>
</dbReference>
<dbReference type="RefSeq" id="WP_212189129.1">
    <property type="nucleotide sequence ID" value="NZ_JAGTAR010000007.1"/>
</dbReference>
<dbReference type="Gene3D" id="2.60.40.1120">
    <property type="entry name" value="Carboxypeptidase-like, regulatory domain"/>
    <property type="match status" value="1"/>
</dbReference>
<feature type="domain" description="Secretion system C-terminal sorting" evidence="2">
    <location>
        <begin position="604"/>
        <end position="671"/>
    </location>
</feature>
<dbReference type="InterPro" id="IPR008969">
    <property type="entry name" value="CarboxyPept-like_regulatory"/>
</dbReference>
<dbReference type="Pfam" id="PF18962">
    <property type="entry name" value="Por_Secre_tail"/>
    <property type="match status" value="1"/>
</dbReference>
<accession>A0A941F3P4</accession>
<dbReference type="SUPFAM" id="SSF49464">
    <property type="entry name" value="Carboxypeptidase regulatory domain-like"/>
    <property type="match status" value="1"/>
</dbReference>
<protein>
    <submittedName>
        <fullName evidence="3">T9SS type A sorting domain-containing protein</fullName>
    </submittedName>
</protein>
<dbReference type="InterPro" id="IPR026444">
    <property type="entry name" value="Secre_tail"/>
</dbReference>
<feature type="signal peptide" evidence="1">
    <location>
        <begin position="1"/>
        <end position="20"/>
    </location>
</feature>
<gene>
    <name evidence="3" type="ORF">KDU71_06615</name>
</gene>
<keyword evidence="4" id="KW-1185">Reference proteome</keyword>
<dbReference type="EMBL" id="JAGTAR010000007">
    <property type="protein sequence ID" value="MBR8535225.1"/>
    <property type="molecule type" value="Genomic_DNA"/>
</dbReference>
<dbReference type="SUPFAM" id="SSF50998">
    <property type="entry name" value="Quinoprotein alcohol dehydrogenase-like"/>
    <property type="match status" value="1"/>
</dbReference>
<comment type="caution">
    <text evidence="3">The sequence shown here is derived from an EMBL/GenBank/DDBJ whole genome shotgun (WGS) entry which is preliminary data.</text>
</comment>
<dbReference type="AlphaFoldDB" id="A0A941F3P4"/>
<feature type="chain" id="PRO_5037922327" evidence="1">
    <location>
        <begin position="21"/>
        <end position="674"/>
    </location>
</feature>